<keyword evidence="3" id="KW-1185">Reference proteome</keyword>
<reference evidence="2 3" key="1">
    <citation type="submission" date="2024-05" db="EMBL/GenBank/DDBJ databases">
        <authorList>
            <person name="De Oliveira J.P."/>
            <person name="Noriler S.A."/>
            <person name="De Oliveira A.G."/>
            <person name="Sipoli D.S."/>
        </authorList>
    </citation>
    <scope>NUCLEOTIDE SEQUENCE [LARGE SCALE GENOMIC DNA]</scope>
    <source>
        <strain evidence="2 3">LABIM189</strain>
    </source>
</reference>
<dbReference type="Pfam" id="PF08722">
    <property type="entry name" value="Tn7_TnsA-like_N"/>
    <property type="match status" value="1"/>
</dbReference>
<evidence type="ECO:0000313" key="2">
    <source>
        <dbReference type="EMBL" id="MEO2217694.1"/>
    </source>
</evidence>
<keyword evidence="2" id="KW-0255">Endonuclease</keyword>
<feature type="domain" description="TnsA endonuclease N-terminal" evidence="1">
    <location>
        <begin position="73"/>
        <end position="174"/>
    </location>
</feature>
<proteinExistence type="predicted"/>
<keyword evidence="2" id="KW-0378">Hydrolase</keyword>
<dbReference type="EMBL" id="JBDOJC010000001">
    <property type="protein sequence ID" value="MEO2217694.1"/>
    <property type="molecule type" value="Genomic_DNA"/>
</dbReference>
<protein>
    <submittedName>
        <fullName evidence="2">TnsA endonuclease N-terminal domain-containing protein</fullName>
    </submittedName>
</protein>
<dbReference type="CDD" id="cd22362">
    <property type="entry name" value="TnsA_endonuclease-like"/>
    <property type="match status" value="1"/>
</dbReference>
<sequence length="293" mass="34061">MKIFTTNLIDEQRKVSQVLDMPNEGLDYEQWLTVRDVASQGRKTRAAGHTVPREHHLLSDLETQFFLLSDFAPDVIDIREQFPLLPIERTIQIAQDMGIRHPTNRRTTQRVVMTTDFLLTRQDRKGHHRYHAYSIKPSSRLTENSRRRIRTLEKLEIERRLWQSLHVPWTLVTEQAFDPTVIANLQWLSYGSRDLTPELIVQLPSFLAHLAKLDQSSLTLAQLLTTLANQLDLDDQDVAQQLFCHGVWQHHLMMNLHRPIALSQPTSFRLSPALQARVAHEPGMYVKPEIRHA</sequence>
<comment type="caution">
    <text evidence="2">The sequence shown here is derived from an EMBL/GenBank/DDBJ whole genome shotgun (WGS) entry which is preliminary data.</text>
</comment>
<dbReference type="Proteomes" id="UP001455709">
    <property type="component" value="Unassembled WGS sequence"/>
</dbReference>
<dbReference type="InterPro" id="IPR014833">
    <property type="entry name" value="TnsA_N"/>
</dbReference>
<dbReference type="RefSeq" id="WP_347370791.1">
    <property type="nucleotide sequence ID" value="NZ_JBDOJC010000001.1"/>
</dbReference>
<dbReference type="SUPFAM" id="SSF52980">
    <property type="entry name" value="Restriction endonuclease-like"/>
    <property type="match status" value="1"/>
</dbReference>
<accession>A0ABV0FC80</accession>
<dbReference type="InterPro" id="IPR011856">
    <property type="entry name" value="tRNA_endonuc-like_dom_sf"/>
</dbReference>
<keyword evidence="2" id="KW-0540">Nuclease</keyword>
<gene>
    <name evidence="2" type="ORF">ABGV49_11565</name>
</gene>
<evidence type="ECO:0000313" key="3">
    <source>
        <dbReference type="Proteomes" id="UP001455709"/>
    </source>
</evidence>
<evidence type="ECO:0000259" key="1">
    <source>
        <dbReference type="Pfam" id="PF08722"/>
    </source>
</evidence>
<dbReference type="Gene3D" id="3.40.1350.10">
    <property type="match status" value="1"/>
</dbReference>
<organism evidence="2 3">
    <name type="scientific">Chromobacterium vaccinii</name>
    <dbReference type="NCBI Taxonomy" id="1108595"/>
    <lineage>
        <taxon>Bacteria</taxon>
        <taxon>Pseudomonadati</taxon>
        <taxon>Pseudomonadota</taxon>
        <taxon>Betaproteobacteria</taxon>
        <taxon>Neisseriales</taxon>
        <taxon>Chromobacteriaceae</taxon>
        <taxon>Chromobacterium</taxon>
    </lineage>
</organism>
<dbReference type="GO" id="GO:0004519">
    <property type="term" value="F:endonuclease activity"/>
    <property type="evidence" value="ECO:0007669"/>
    <property type="project" value="UniProtKB-KW"/>
</dbReference>
<dbReference type="InterPro" id="IPR011335">
    <property type="entry name" value="Restrct_endonuc-II-like"/>
</dbReference>
<name>A0ABV0FC80_9NEIS</name>